<sequence length="431" mass="44650">MHDRVLGPLTARQLAILAVTGLVLYAAWSATRAFVPIPVFFALAIPVGAGAAILALGQRDGISLDRLLVAAIRQRMGPRHRVAAPEGVRPAPEWLTAAANTTATGATRTARTGKRAASRRATGALPGREQISPSALRLPAEAVTETGVVDLGADGLAVVAVASTVNFALRTPAEQEALVASFGRYLHSLTAPVQVLVRAERLDLSGQIAELRARAGGLPHPALEAAAVEHADYLAQLGEQTDLLRRQVLLVLREPIGGATAAPTDGLGGPGPLAVLSSLARGRRRASTATSGASAGARRAAESRLVRRLGEAIELLAPAGIVVTPLDAGQATAVLASACNPDTLLPPSAGMAGADEVITTAGGADLAGTDLAEDDLADGAFWRTRDLADRDTDLDPDEHDPDNDAGDDIDDWDYDDEADGVPDDFAERGRW</sequence>
<feature type="compositionally biased region" description="Acidic residues" evidence="1">
    <location>
        <begin position="394"/>
        <end position="424"/>
    </location>
</feature>
<dbReference type="AlphaFoldDB" id="A0A318LDA9"/>
<feature type="transmembrane region" description="Helical" evidence="2">
    <location>
        <begin position="34"/>
        <end position="56"/>
    </location>
</feature>
<feature type="region of interest" description="Disordered" evidence="1">
    <location>
        <begin position="389"/>
        <end position="431"/>
    </location>
</feature>
<evidence type="ECO:0000256" key="1">
    <source>
        <dbReference type="SAM" id="MobiDB-lite"/>
    </source>
</evidence>
<organism evidence="3 4">
    <name type="scientific">Prauserella flavalba</name>
    <dbReference type="NCBI Taxonomy" id="1477506"/>
    <lineage>
        <taxon>Bacteria</taxon>
        <taxon>Bacillati</taxon>
        <taxon>Actinomycetota</taxon>
        <taxon>Actinomycetes</taxon>
        <taxon>Pseudonocardiales</taxon>
        <taxon>Pseudonocardiaceae</taxon>
        <taxon>Prauserella</taxon>
    </lineage>
</organism>
<reference evidence="3 4" key="1">
    <citation type="submission" date="2016-07" db="EMBL/GenBank/DDBJ databases">
        <title>Draft genome sequence of Prauserella sp. YIM 121212, isolated from alkaline soil.</title>
        <authorList>
            <person name="Ruckert C."/>
            <person name="Albersmeier A."/>
            <person name="Jiang C.-L."/>
            <person name="Jiang Y."/>
            <person name="Kalinowski J."/>
            <person name="Schneider O."/>
            <person name="Winkler A."/>
            <person name="Zotchev S.B."/>
        </authorList>
    </citation>
    <scope>NUCLEOTIDE SEQUENCE [LARGE SCALE GENOMIC DNA]</scope>
    <source>
        <strain evidence="3 4">YIM 121212</strain>
    </source>
</reference>
<keyword evidence="2" id="KW-0472">Membrane</keyword>
<keyword evidence="4" id="KW-1185">Reference proteome</keyword>
<dbReference type="EMBL" id="MASU01000022">
    <property type="protein sequence ID" value="PXY18280.1"/>
    <property type="molecule type" value="Genomic_DNA"/>
</dbReference>
<dbReference type="Pfam" id="PF12666">
    <property type="entry name" value="PrgI"/>
    <property type="match status" value="1"/>
</dbReference>
<gene>
    <name evidence="3" type="ORF">BA062_36175</name>
</gene>
<dbReference type="InterPro" id="IPR024414">
    <property type="entry name" value="Uncharacterised_PrgI"/>
</dbReference>
<feature type="transmembrane region" description="Helical" evidence="2">
    <location>
        <begin position="9"/>
        <end position="28"/>
    </location>
</feature>
<proteinExistence type="predicted"/>
<keyword evidence="2" id="KW-0812">Transmembrane</keyword>
<protein>
    <recommendedName>
        <fullName evidence="5">PrgI family protein</fullName>
    </recommendedName>
</protein>
<evidence type="ECO:0000313" key="3">
    <source>
        <dbReference type="EMBL" id="PXY18280.1"/>
    </source>
</evidence>
<evidence type="ECO:0000256" key="2">
    <source>
        <dbReference type="SAM" id="Phobius"/>
    </source>
</evidence>
<evidence type="ECO:0008006" key="5">
    <source>
        <dbReference type="Google" id="ProtNLM"/>
    </source>
</evidence>
<accession>A0A318LDA9</accession>
<dbReference type="Proteomes" id="UP000247892">
    <property type="component" value="Unassembled WGS sequence"/>
</dbReference>
<name>A0A318LDA9_9PSEU</name>
<feature type="region of interest" description="Disordered" evidence="1">
    <location>
        <begin position="103"/>
        <end position="126"/>
    </location>
</feature>
<comment type="caution">
    <text evidence="3">The sequence shown here is derived from an EMBL/GenBank/DDBJ whole genome shotgun (WGS) entry which is preliminary data.</text>
</comment>
<evidence type="ECO:0000313" key="4">
    <source>
        <dbReference type="Proteomes" id="UP000247892"/>
    </source>
</evidence>
<keyword evidence="2" id="KW-1133">Transmembrane helix</keyword>